<sequence>MKYNKLCLPNPAGPVTVRTRAVMHCNPYFWQACRYSCHCSMAD</sequence>
<evidence type="ECO:0000313" key="1">
    <source>
        <dbReference type="EMBL" id="ASJ24722.1"/>
    </source>
</evidence>
<reference evidence="2" key="1">
    <citation type="submission" date="2017-06" db="EMBL/GenBank/DDBJ databases">
        <title>Whole genome sequence of Laribacter hongkongensis LHGZ1.</title>
        <authorList>
            <person name="Chen D."/>
            <person name="Wu H."/>
            <person name="Chen J."/>
        </authorList>
    </citation>
    <scope>NUCLEOTIDE SEQUENCE [LARGE SCALE GENOMIC DNA]</scope>
    <source>
        <strain evidence="2">LHGZ1</strain>
    </source>
</reference>
<accession>A0A248LJA0</accession>
<protein>
    <submittedName>
        <fullName evidence="1">Uncharacterized protein</fullName>
    </submittedName>
</protein>
<gene>
    <name evidence="1" type="ORF">LHGZ1_1891</name>
</gene>
<dbReference type="PROSITE" id="PS51257">
    <property type="entry name" value="PROKAR_LIPOPROTEIN"/>
    <property type="match status" value="1"/>
</dbReference>
<dbReference type="AlphaFoldDB" id="A0A248LJA0"/>
<dbReference type="EMBL" id="CP022115">
    <property type="protein sequence ID" value="ASJ24722.1"/>
    <property type="molecule type" value="Genomic_DNA"/>
</dbReference>
<proteinExistence type="predicted"/>
<organism evidence="1 2">
    <name type="scientific">Laribacter hongkongensis</name>
    <dbReference type="NCBI Taxonomy" id="168471"/>
    <lineage>
        <taxon>Bacteria</taxon>
        <taxon>Pseudomonadati</taxon>
        <taxon>Pseudomonadota</taxon>
        <taxon>Betaproteobacteria</taxon>
        <taxon>Neisseriales</taxon>
        <taxon>Aquaspirillaceae</taxon>
        <taxon>Laribacter</taxon>
    </lineage>
</organism>
<name>A0A248LJA0_9NEIS</name>
<dbReference type="Proteomes" id="UP000197424">
    <property type="component" value="Chromosome"/>
</dbReference>
<evidence type="ECO:0000313" key="2">
    <source>
        <dbReference type="Proteomes" id="UP000197424"/>
    </source>
</evidence>